<reference evidence="6 7" key="1">
    <citation type="submission" date="2016-06" db="EMBL/GenBank/DDBJ databases">
        <title>Evolution of pathogenesis and genome organization in the Tremellales.</title>
        <authorList>
            <person name="Cuomo C."/>
            <person name="Litvintseva A."/>
            <person name="Heitman J."/>
            <person name="Chen Y."/>
            <person name="Sun S."/>
            <person name="Springer D."/>
            <person name="Dromer F."/>
            <person name="Young S."/>
            <person name="Zeng Q."/>
            <person name="Chapman S."/>
            <person name="Gujja S."/>
            <person name="Saif S."/>
            <person name="Birren B."/>
        </authorList>
    </citation>
    <scope>NUCLEOTIDE SEQUENCE [LARGE SCALE GENOMIC DNA]</scope>
    <source>
        <strain evidence="6 7">CBS 6039</strain>
    </source>
</reference>
<dbReference type="InterPro" id="IPR038739">
    <property type="entry name" value="ARMC8/Vid28"/>
</dbReference>
<gene>
    <name evidence="6" type="ORF">L202_06530</name>
</gene>
<dbReference type="GO" id="GO:0005737">
    <property type="term" value="C:cytoplasm"/>
    <property type="evidence" value="ECO:0007669"/>
    <property type="project" value="UniProtKB-SubCell"/>
</dbReference>
<keyword evidence="3" id="KW-0963">Cytoplasm</keyword>
<evidence type="ECO:0000256" key="1">
    <source>
        <dbReference type="ARBA" id="ARBA00004123"/>
    </source>
</evidence>
<sequence length="795" mass="87476">MAAHDASSLRDLKNHIIGSTQNKIALAQDSRQLDRLLAVLHPTSEPALLKEAVAVVASVANAPSTTIPLALLNVPARMLLLTREIIAQPSHQHTFREALPHISRSLRNTIVSVADVLWGDLWGAGPEGEIVSTGLETDDALQSVDDHIYSDIISSCLQNVLESAHAHILLSLLRHHDPQVSLPVYHILTRLSAFPSHRQRILSWTTSLCDSSFPALGTTPSAPDDYPFRSLVVGHVISTIERHRKYGSSQSMDLKVKEASLELLAALVQGETKLATLIRGHPGFASALHTDRNHVMESTSNLFIQHLIALVHSSRRSLRLAALSWSVPRCYYYETLLSILDCSLISLIRSGPDGNVGSPEAHAVTQHLVADIGKLLLSDDLEERIKLNFLLAMLVADDPLAQASAFEANIPPLILQRLCEFPSKLSDMPRNLYFRSLESSLLALCALSTAYDPARVMISEYRPCERPQERQYMLPQLKYWLRSHSYGVRAAACQLIRALSRTVALLRTDILDEELGTDIIAVLRRELIMEKSQRKNLMGEAAWIVEVSATAVLCNMVTDFSPFRSVLVQDGTLRLLVGLTKSEHQPLALNALWAIKNLMFHSDLIAKRDVISHFGHDWLLDLCSEKSPDSIRVQGLEIMQNILAEECPSTVSRLANDLGGVGGLQTLLDLLEACMTGKPAFDGQATTSASLRVLSNLALGDATTRTEILDRAAVLQCLSTIVTESPDVNLQVSAITTFQHLIESSTRPHTPRDAVVVALQSYQLVLRMRASAENSKKVDVVDKATAVLNLLGRER</sequence>
<evidence type="ECO:0000256" key="2">
    <source>
        <dbReference type="ARBA" id="ARBA00004496"/>
    </source>
</evidence>
<dbReference type="Gene3D" id="1.25.10.10">
    <property type="entry name" value="Leucine-rich Repeat Variant"/>
    <property type="match status" value="2"/>
</dbReference>
<dbReference type="PANTHER" id="PTHR15651:SF7">
    <property type="entry name" value="ARMADILLO REPEAT-CONTAINING PROTEIN 8"/>
    <property type="match status" value="1"/>
</dbReference>
<dbReference type="Proteomes" id="UP000094065">
    <property type="component" value="Unassembled WGS sequence"/>
</dbReference>
<dbReference type="AlphaFoldDB" id="A0A1E3HG80"/>
<proteinExistence type="predicted"/>
<dbReference type="RefSeq" id="XP_018991008.1">
    <property type="nucleotide sequence ID" value="XM_019141033.1"/>
</dbReference>
<dbReference type="GO" id="GO:0043161">
    <property type="term" value="P:proteasome-mediated ubiquitin-dependent protein catabolic process"/>
    <property type="evidence" value="ECO:0007669"/>
    <property type="project" value="TreeGrafter"/>
</dbReference>
<name>A0A1E3HG80_9TREE</name>
<dbReference type="InterPro" id="IPR016024">
    <property type="entry name" value="ARM-type_fold"/>
</dbReference>
<comment type="caution">
    <text evidence="6">The sequence shown here is derived from an EMBL/GenBank/DDBJ whole genome shotgun (WGS) entry which is preliminary data.</text>
</comment>
<dbReference type="SUPFAM" id="SSF48371">
    <property type="entry name" value="ARM repeat"/>
    <property type="match status" value="2"/>
</dbReference>
<dbReference type="GO" id="GO:0034657">
    <property type="term" value="C:GID complex"/>
    <property type="evidence" value="ECO:0007669"/>
    <property type="project" value="TreeGrafter"/>
</dbReference>
<dbReference type="EMBL" id="AWGJ01000010">
    <property type="protein sequence ID" value="ODN75358.1"/>
    <property type="molecule type" value="Genomic_DNA"/>
</dbReference>
<dbReference type="PANTHER" id="PTHR15651">
    <property type="entry name" value="ARMADILLO REPEAT-CONTAINING PROTEIN 8"/>
    <property type="match status" value="1"/>
</dbReference>
<keyword evidence="5" id="KW-0539">Nucleus</keyword>
<evidence type="ECO:0000256" key="4">
    <source>
        <dbReference type="ARBA" id="ARBA00022737"/>
    </source>
</evidence>
<keyword evidence="7" id="KW-1185">Reference proteome</keyword>
<protein>
    <recommendedName>
        <fullName evidence="8">Armadillo repeat-containing protein 8</fullName>
    </recommendedName>
</protein>
<evidence type="ECO:0000256" key="3">
    <source>
        <dbReference type="ARBA" id="ARBA00022490"/>
    </source>
</evidence>
<dbReference type="STRING" id="1295533.A0A1E3HG80"/>
<organism evidence="6 7">
    <name type="scientific">Cryptococcus amylolentus CBS 6039</name>
    <dbReference type="NCBI Taxonomy" id="1295533"/>
    <lineage>
        <taxon>Eukaryota</taxon>
        <taxon>Fungi</taxon>
        <taxon>Dikarya</taxon>
        <taxon>Basidiomycota</taxon>
        <taxon>Agaricomycotina</taxon>
        <taxon>Tremellomycetes</taxon>
        <taxon>Tremellales</taxon>
        <taxon>Cryptococcaceae</taxon>
        <taxon>Cryptococcus</taxon>
    </lineage>
</organism>
<evidence type="ECO:0008006" key="8">
    <source>
        <dbReference type="Google" id="ProtNLM"/>
    </source>
</evidence>
<dbReference type="GO" id="GO:0005634">
    <property type="term" value="C:nucleus"/>
    <property type="evidence" value="ECO:0007669"/>
    <property type="project" value="UniProtKB-SubCell"/>
</dbReference>
<evidence type="ECO:0000313" key="6">
    <source>
        <dbReference type="EMBL" id="ODN75358.1"/>
    </source>
</evidence>
<evidence type="ECO:0000313" key="7">
    <source>
        <dbReference type="Proteomes" id="UP000094065"/>
    </source>
</evidence>
<accession>A0A1E3HG80</accession>
<dbReference type="OrthoDB" id="5559898at2759"/>
<comment type="subcellular location">
    <subcellularLocation>
        <location evidence="2">Cytoplasm</location>
    </subcellularLocation>
    <subcellularLocation>
        <location evidence="1">Nucleus</location>
    </subcellularLocation>
</comment>
<dbReference type="GeneID" id="30157839"/>
<keyword evidence="4" id="KW-0677">Repeat</keyword>
<dbReference type="InterPro" id="IPR011989">
    <property type="entry name" value="ARM-like"/>
</dbReference>
<evidence type="ECO:0000256" key="5">
    <source>
        <dbReference type="ARBA" id="ARBA00023242"/>
    </source>
</evidence>